<dbReference type="InParanoid" id="Q2H0Y6"/>
<dbReference type="AlphaFoldDB" id="Q2H0Y6"/>
<accession>Q2H0Y6</accession>
<organism evidence="1 2">
    <name type="scientific">Chaetomium globosum (strain ATCC 6205 / CBS 148.51 / DSM 1962 / NBRC 6347 / NRRL 1970)</name>
    <name type="common">Soil fungus</name>
    <dbReference type="NCBI Taxonomy" id="306901"/>
    <lineage>
        <taxon>Eukaryota</taxon>
        <taxon>Fungi</taxon>
        <taxon>Dikarya</taxon>
        <taxon>Ascomycota</taxon>
        <taxon>Pezizomycotina</taxon>
        <taxon>Sordariomycetes</taxon>
        <taxon>Sordariomycetidae</taxon>
        <taxon>Sordariales</taxon>
        <taxon>Chaetomiaceae</taxon>
        <taxon>Chaetomium</taxon>
    </lineage>
</organism>
<evidence type="ECO:0000313" key="2">
    <source>
        <dbReference type="Proteomes" id="UP000001056"/>
    </source>
</evidence>
<sequence>MAEHPPPNIQAHSSLFNRGSVCVLRLHRQIGSLAGCRYRSRIGNSIRTACHLPDRWRTQTGGT</sequence>
<dbReference type="EMBL" id="CH408032">
    <property type="protein sequence ID" value="EAQ87941.1"/>
    <property type="molecule type" value="Genomic_DNA"/>
</dbReference>
<evidence type="ECO:0000313" key="1">
    <source>
        <dbReference type="EMBL" id="EAQ87941.1"/>
    </source>
</evidence>
<name>Q2H0Y6_CHAGB</name>
<proteinExistence type="predicted"/>
<dbReference type="RefSeq" id="XP_001223774.1">
    <property type="nucleotide sequence ID" value="XM_001223773.1"/>
</dbReference>
<gene>
    <name evidence="1" type="ORF">CHGG_04560</name>
</gene>
<dbReference type="GeneID" id="4391643"/>
<reference evidence="2" key="1">
    <citation type="journal article" date="2015" name="Genome Announc.">
        <title>Draft genome sequence of the cellulolytic fungus Chaetomium globosum.</title>
        <authorList>
            <person name="Cuomo C.A."/>
            <person name="Untereiner W.A."/>
            <person name="Ma L.-J."/>
            <person name="Grabherr M."/>
            <person name="Birren B.W."/>
        </authorList>
    </citation>
    <scope>NUCLEOTIDE SEQUENCE [LARGE SCALE GENOMIC DNA]</scope>
    <source>
        <strain evidence="2">ATCC 6205 / CBS 148.51 / DSM 1962 / NBRC 6347 / NRRL 1970</strain>
    </source>
</reference>
<protein>
    <submittedName>
        <fullName evidence="1">Uncharacterized protein</fullName>
    </submittedName>
</protein>
<keyword evidence="2" id="KW-1185">Reference proteome</keyword>
<dbReference type="VEuPathDB" id="FungiDB:CHGG_04560"/>
<dbReference type="Proteomes" id="UP000001056">
    <property type="component" value="Unassembled WGS sequence"/>
</dbReference>
<dbReference type="HOGENOM" id="CLU_2885579_0_0_1"/>